<gene>
    <name evidence="12" type="primary">pcm</name>
    <name evidence="12" type="ORF">GCM10012275_16970</name>
</gene>
<evidence type="ECO:0000256" key="5">
    <source>
        <dbReference type="ARBA" id="ARBA00022490"/>
    </source>
</evidence>
<keyword evidence="5" id="KW-0963">Cytoplasm</keyword>
<keyword evidence="6" id="KW-0489">Methyltransferase</keyword>
<evidence type="ECO:0000256" key="9">
    <source>
        <dbReference type="ARBA" id="ARBA00030757"/>
    </source>
</evidence>
<comment type="caution">
    <text evidence="12">The sequence shown here is derived from an EMBL/GenBank/DDBJ whole genome shotgun (WGS) entry which is preliminary data.</text>
</comment>
<evidence type="ECO:0000256" key="2">
    <source>
        <dbReference type="ARBA" id="ARBA00005369"/>
    </source>
</evidence>
<dbReference type="GO" id="GO:0005737">
    <property type="term" value="C:cytoplasm"/>
    <property type="evidence" value="ECO:0007669"/>
    <property type="project" value="UniProtKB-SubCell"/>
</dbReference>
<evidence type="ECO:0000256" key="7">
    <source>
        <dbReference type="ARBA" id="ARBA00022679"/>
    </source>
</evidence>
<sequence length="387" mass="42325">MTTSPDTLADAVQADGNLPPAWASSLRSVDRARFIPDRAWLDTEAGVVPIDRGTDPDGWAEAVYSDRVLLTQFDDGSTTWPRIGHRPTSSSSMPSSMLGMLDALDAQRGHRVLEIGAGTGYNAALIAAQIGPAGQVVTVEVDPALAGRAHRRLAGRALVVTGDGGDGYAETAPYDRVIATATAQLGKLPYAWVQQCRPGAVIIAPVRTDLTSGPLVRYRVDENGTALGKVAPQRVGFMELRTHRCPLPDLDDLRWDDPCAEQAITAMSPVDPIHDEGARWTVGVRVPSCRWRFWKRGEHGLKHGVVWFVDPVTGSWTTVAPGNSSGANIVRQFGPRRLWDEVESAYRWWQEHGCPALERWRFEVTATEQRILLEGADPIPNTICPWE</sequence>
<evidence type="ECO:0000256" key="1">
    <source>
        <dbReference type="ARBA" id="ARBA00004496"/>
    </source>
</evidence>
<evidence type="ECO:0000256" key="6">
    <source>
        <dbReference type="ARBA" id="ARBA00022603"/>
    </source>
</evidence>
<dbReference type="CDD" id="cd02440">
    <property type="entry name" value="AdoMet_MTases"/>
    <property type="match status" value="1"/>
</dbReference>
<accession>A0A8J3C750</accession>
<dbReference type="Proteomes" id="UP000637578">
    <property type="component" value="Unassembled WGS sequence"/>
</dbReference>
<dbReference type="PANTHER" id="PTHR11579:SF0">
    <property type="entry name" value="PROTEIN-L-ISOASPARTATE(D-ASPARTATE) O-METHYLTRANSFERASE"/>
    <property type="match status" value="1"/>
</dbReference>
<comment type="similarity">
    <text evidence="2">Belongs to the methyltransferase superfamily. L-isoaspartyl/D-aspartyl protein methyltransferase family.</text>
</comment>
<evidence type="ECO:0000256" key="8">
    <source>
        <dbReference type="ARBA" id="ARBA00022691"/>
    </source>
</evidence>
<evidence type="ECO:0000256" key="3">
    <source>
        <dbReference type="ARBA" id="ARBA00011890"/>
    </source>
</evidence>
<evidence type="ECO:0000256" key="11">
    <source>
        <dbReference type="ARBA" id="ARBA00031350"/>
    </source>
</evidence>
<keyword evidence="13" id="KW-1185">Reference proteome</keyword>
<dbReference type="EMBL" id="BMMK01000005">
    <property type="protein sequence ID" value="GGM46517.1"/>
    <property type="molecule type" value="Genomic_DNA"/>
</dbReference>
<proteinExistence type="inferred from homology"/>
<dbReference type="InterPro" id="IPR029063">
    <property type="entry name" value="SAM-dependent_MTases_sf"/>
</dbReference>
<reference evidence="12" key="1">
    <citation type="journal article" date="2014" name="Int. J. Syst. Evol. Microbiol.">
        <title>Complete genome sequence of Corynebacterium casei LMG S-19264T (=DSM 44701T), isolated from a smear-ripened cheese.</title>
        <authorList>
            <consortium name="US DOE Joint Genome Institute (JGI-PGF)"/>
            <person name="Walter F."/>
            <person name="Albersmeier A."/>
            <person name="Kalinowski J."/>
            <person name="Ruckert C."/>
        </authorList>
    </citation>
    <scope>NUCLEOTIDE SEQUENCE</scope>
    <source>
        <strain evidence="12">CGMCC 4.5737</strain>
    </source>
</reference>
<evidence type="ECO:0000313" key="12">
    <source>
        <dbReference type="EMBL" id="GGM46517.1"/>
    </source>
</evidence>
<reference evidence="12" key="2">
    <citation type="submission" date="2020-09" db="EMBL/GenBank/DDBJ databases">
        <authorList>
            <person name="Sun Q."/>
            <person name="Zhou Y."/>
        </authorList>
    </citation>
    <scope>NUCLEOTIDE SEQUENCE</scope>
    <source>
        <strain evidence="12">CGMCC 4.5737</strain>
    </source>
</reference>
<dbReference type="RefSeq" id="WP_189055632.1">
    <property type="nucleotide sequence ID" value="NZ_BMMK01000005.1"/>
</dbReference>
<dbReference type="EC" id="2.1.1.77" evidence="3"/>
<evidence type="ECO:0000313" key="13">
    <source>
        <dbReference type="Proteomes" id="UP000637578"/>
    </source>
</evidence>
<dbReference type="GO" id="GO:0004719">
    <property type="term" value="F:protein-L-isoaspartate (D-aspartate) O-methyltransferase activity"/>
    <property type="evidence" value="ECO:0007669"/>
    <property type="project" value="UniProtKB-EC"/>
</dbReference>
<dbReference type="Gene3D" id="3.40.50.150">
    <property type="entry name" value="Vaccinia Virus protein VP39"/>
    <property type="match status" value="1"/>
</dbReference>
<dbReference type="SUPFAM" id="SSF53335">
    <property type="entry name" value="S-adenosyl-L-methionine-dependent methyltransferases"/>
    <property type="match status" value="1"/>
</dbReference>
<dbReference type="InterPro" id="IPR000682">
    <property type="entry name" value="PCMT"/>
</dbReference>
<organism evidence="12 13">
    <name type="scientific">Longimycelium tulufanense</name>
    <dbReference type="NCBI Taxonomy" id="907463"/>
    <lineage>
        <taxon>Bacteria</taxon>
        <taxon>Bacillati</taxon>
        <taxon>Actinomycetota</taxon>
        <taxon>Actinomycetes</taxon>
        <taxon>Pseudonocardiales</taxon>
        <taxon>Pseudonocardiaceae</taxon>
        <taxon>Longimycelium</taxon>
    </lineage>
</organism>
<comment type="subcellular location">
    <subcellularLocation>
        <location evidence="1">Cytoplasm</location>
    </subcellularLocation>
</comment>
<evidence type="ECO:0000256" key="4">
    <source>
        <dbReference type="ARBA" id="ARBA00013346"/>
    </source>
</evidence>
<keyword evidence="8" id="KW-0949">S-adenosyl-L-methionine</keyword>
<keyword evidence="7" id="KW-0808">Transferase</keyword>
<dbReference type="GO" id="GO:0032259">
    <property type="term" value="P:methylation"/>
    <property type="evidence" value="ECO:0007669"/>
    <property type="project" value="UniProtKB-KW"/>
</dbReference>
<dbReference type="Pfam" id="PF01135">
    <property type="entry name" value="PCMT"/>
    <property type="match status" value="1"/>
</dbReference>
<protein>
    <recommendedName>
        <fullName evidence="4">Protein-L-isoaspartate O-methyltransferase</fullName>
        <ecNumber evidence="3">2.1.1.77</ecNumber>
    </recommendedName>
    <alternativeName>
        <fullName evidence="11">L-isoaspartyl protein carboxyl methyltransferase</fullName>
    </alternativeName>
    <alternativeName>
        <fullName evidence="9">Protein L-isoaspartyl methyltransferase</fullName>
    </alternativeName>
    <alternativeName>
        <fullName evidence="10">Protein-beta-aspartate methyltransferase</fullName>
    </alternativeName>
</protein>
<name>A0A8J3C750_9PSEU</name>
<dbReference type="AlphaFoldDB" id="A0A8J3C750"/>
<evidence type="ECO:0000256" key="10">
    <source>
        <dbReference type="ARBA" id="ARBA00031323"/>
    </source>
</evidence>
<dbReference type="PANTHER" id="PTHR11579">
    <property type="entry name" value="PROTEIN-L-ISOASPARTATE O-METHYLTRANSFERASE"/>
    <property type="match status" value="1"/>
</dbReference>